<dbReference type="RefSeq" id="WP_087713858.1">
    <property type="nucleotide sequence ID" value="NZ_MWPH01000001.1"/>
</dbReference>
<comment type="caution">
    <text evidence="2">The sequence shown here is derived from an EMBL/GenBank/DDBJ whole genome shotgun (WGS) entry which is preliminary data.</text>
</comment>
<feature type="transmembrane region" description="Helical" evidence="1">
    <location>
        <begin position="105"/>
        <end position="131"/>
    </location>
</feature>
<accession>A0A202ECE5</accession>
<evidence type="ECO:0000313" key="3">
    <source>
        <dbReference type="Proteomes" id="UP000196084"/>
    </source>
</evidence>
<sequence>MSRATSLSSLSRACKRYGPGRLPKADHRAIGAGYAGASAAVAIATVFAFGMFGLSQYGPSLETWAIAPFWGFSALVAIPLVLTTAFLAGALTWQVVPASIPYAGAVAGLLATILTYLASLAVVFAILVGVAAADGTASISAALTEAGVLTAFIGIFAVVLTAWFTLPLGCVSGAIYERARDAAPESQ</sequence>
<evidence type="ECO:0000313" key="2">
    <source>
        <dbReference type="EMBL" id="OVE85670.1"/>
    </source>
</evidence>
<feature type="transmembrane region" description="Helical" evidence="1">
    <location>
        <begin position="31"/>
        <end position="57"/>
    </location>
</feature>
<dbReference type="AlphaFoldDB" id="A0A202ECE5"/>
<keyword evidence="1" id="KW-0472">Membrane</keyword>
<organism evidence="2 3">
    <name type="scientific">Natronolimnobius baerhuensis</name>
    <dbReference type="NCBI Taxonomy" id="253108"/>
    <lineage>
        <taxon>Archaea</taxon>
        <taxon>Methanobacteriati</taxon>
        <taxon>Methanobacteriota</taxon>
        <taxon>Stenosarchaea group</taxon>
        <taxon>Halobacteria</taxon>
        <taxon>Halobacteriales</taxon>
        <taxon>Natrialbaceae</taxon>
        <taxon>Natronolimnobius</taxon>
    </lineage>
</organism>
<gene>
    <name evidence="2" type="ORF">B2G88_02275</name>
</gene>
<dbReference type="OrthoDB" id="204732at2157"/>
<feature type="transmembrane region" description="Helical" evidence="1">
    <location>
        <begin position="69"/>
        <end position="93"/>
    </location>
</feature>
<feature type="transmembrane region" description="Helical" evidence="1">
    <location>
        <begin position="151"/>
        <end position="176"/>
    </location>
</feature>
<dbReference type="Proteomes" id="UP000196084">
    <property type="component" value="Unassembled WGS sequence"/>
</dbReference>
<protein>
    <submittedName>
        <fullName evidence="2">Uncharacterized protein</fullName>
    </submittedName>
</protein>
<evidence type="ECO:0000256" key="1">
    <source>
        <dbReference type="SAM" id="Phobius"/>
    </source>
</evidence>
<keyword evidence="1" id="KW-1133">Transmembrane helix</keyword>
<keyword evidence="1" id="KW-0812">Transmembrane</keyword>
<proteinExistence type="predicted"/>
<name>A0A202ECE5_9EURY</name>
<keyword evidence="3" id="KW-1185">Reference proteome</keyword>
<reference evidence="2 3" key="1">
    <citation type="submission" date="2017-02" db="EMBL/GenBank/DDBJ databases">
        <title>Natronthermophilus aegyptiacus gen. nov.,sp. nov., an aerobic, extremely halophilic alkalithermophilic archaeon isolated from the athalassohaline Wadi An Natrun, Egypt.</title>
        <authorList>
            <person name="Zhao B."/>
        </authorList>
    </citation>
    <scope>NUCLEOTIDE SEQUENCE [LARGE SCALE GENOMIC DNA]</scope>
    <source>
        <strain evidence="2 3">CGMCC 1.3597</strain>
    </source>
</reference>
<dbReference type="EMBL" id="MWPH01000001">
    <property type="protein sequence ID" value="OVE85670.1"/>
    <property type="molecule type" value="Genomic_DNA"/>
</dbReference>